<name>A0A939PLH3_9ACTN</name>
<evidence type="ECO:0008006" key="5">
    <source>
        <dbReference type="Google" id="ProtNLM"/>
    </source>
</evidence>
<feature type="region of interest" description="Disordered" evidence="1">
    <location>
        <begin position="158"/>
        <end position="182"/>
    </location>
</feature>
<keyword evidence="4" id="KW-1185">Reference proteome</keyword>
<dbReference type="EMBL" id="JAGEOJ010000011">
    <property type="protein sequence ID" value="MBO2450751.1"/>
    <property type="molecule type" value="Genomic_DNA"/>
</dbReference>
<gene>
    <name evidence="3" type="ORF">J4573_26855</name>
</gene>
<organism evidence="3 4">
    <name type="scientific">Actinomadura barringtoniae</name>
    <dbReference type="NCBI Taxonomy" id="1427535"/>
    <lineage>
        <taxon>Bacteria</taxon>
        <taxon>Bacillati</taxon>
        <taxon>Actinomycetota</taxon>
        <taxon>Actinomycetes</taxon>
        <taxon>Streptosporangiales</taxon>
        <taxon>Thermomonosporaceae</taxon>
        <taxon>Actinomadura</taxon>
    </lineage>
</organism>
<evidence type="ECO:0000256" key="1">
    <source>
        <dbReference type="SAM" id="MobiDB-lite"/>
    </source>
</evidence>
<evidence type="ECO:0000256" key="2">
    <source>
        <dbReference type="SAM" id="Phobius"/>
    </source>
</evidence>
<evidence type="ECO:0000313" key="3">
    <source>
        <dbReference type="EMBL" id="MBO2450751.1"/>
    </source>
</evidence>
<proteinExistence type="predicted"/>
<accession>A0A939PLH3</accession>
<comment type="caution">
    <text evidence="3">The sequence shown here is derived from an EMBL/GenBank/DDBJ whole genome shotgun (WGS) entry which is preliminary data.</text>
</comment>
<evidence type="ECO:0000313" key="4">
    <source>
        <dbReference type="Proteomes" id="UP000669179"/>
    </source>
</evidence>
<keyword evidence="2" id="KW-0472">Membrane</keyword>
<dbReference type="AlphaFoldDB" id="A0A939PLH3"/>
<sequence>MTYADQLPALVGVVIGAIGSYTVSSLTERSRWRRARAERWDQSKLQAYTRYANSLKAQFRIATRIAAARGLATAVEPMDPHEGLQQFAEAESRRTAEWESMLLLADVTTIAAARAWHEAVWGLRPYIRGLHDDPEDWRRALQRTSHARDGFYAAARNDLGIEGVPPHPSPWPGDTEDHDAPP</sequence>
<reference evidence="3" key="1">
    <citation type="submission" date="2021-03" db="EMBL/GenBank/DDBJ databases">
        <authorList>
            <person name="Kanchanasin P."/>
            <person name="Saeng-In P."/>
            <person name="Phongsopitanun W."/>
            <person name="Yuki M."/>
            <person name="Kudo T."/>
            <person name="Ohkuma M."/>
            <person name="Tanasupawat S."/>
        </authorList>
    </citation>
    <scope>NUCLEOTIDE SEQUENCE</scope>
    <source>
        <strain evidence="3">GKU 128</strain>
    </source>
</reference>
<dbReference type="Proteomes" id="UP000669179">
    <property type="component" value="Unassembled WGS sequence"/>
</dbReference>
<dbReference type="RefSeq" id="WP_208258635.1">
    <property type="nucleotide sequence ID" value="NZ_JAGEOJ010000011.1"/>
</dbReference>
<protein>
    <recommendedName>
        <fullName evidence="5">Secreted protein</fullName>
    </recommendedName>
</protein>
<keyword evidence="2" id="KW-0812">Transmembrane</keyword>
<feature type="transmembrane region" description="Helical" evidence="2">
    <location>
        <begin position="6"/>
        <end position="26"/>
    </location>
</feature>
<keyword evidence="2" id="KW-1133">Transmembrane helix</keyword>